<accession>A0ABQ7TBB6</accession>
<organism evidence="3 4">
    <name type="scientific">Phrynosoma platyrhinos</name>
    <name type="common">Desert horned lizard</name>
    <dbReference type="NCBI Taxonomy" id="52577"/>
    <lineage>
        <taxon>Eukaryota</taxon>
        <taxon>Metazoa</taxon>
        <taxon>Chordata</taxon>
        <taxon>Craniata</taxon>
        <taxon>Vertebrata</taxon>
        <taxon>Euteleostomi</taxon>
        <taxon>Lepidosauria</taxon>
        <taxon>Squamata</taxon>
        <taxon>Bifurcata</taxon>
        <taxon>Unidentata</taxon>
        <taxon>Episquamata</taxon>
        <taxon>Toxicofera</taxon>
        <taxon>Iguania</taxon>
        <taxon>Phrynosomatidae</taxon>
        <taxon>Phrynosomatinae</taxon>
        <taxon>Phrynosoma</taxon>
    </lineage>
</organism>
<name>A0ABQ7TBB6_PHRPL</name>
<comment type="similarity">
    <text evidence="1">Belongs to the copper/topaquinone oxidase family.</text>
</comment>
<keyword evidence="1" id="KW-0560">Oxidoreductase</keyword>
<dbReference type="SUPFAM" id="SSF49998">
    <property type="entry name" value="Amine oxidase catalytic domain"/>
    <property type="match status" value="1"/>
</dbReference>
<dbReference type="Proteomes" id="UP000826234">
    <property type="component" value="Unassembled WGS sequence"/>
</dbReference>
<keyword evidence="4" id="KW-1185">Reference proteome</keyword>
<evidence type="ECO:0000256" key="1">
    <source>
        <dbReference type="RuleBase" id="RU000672"/>
    </source>
</evidence>
<feature type="domain" description="Copper amine oxidase catalytic" evidence="2">
    <location>
        <begin position="3"/>
        <end position="49"/>
    </location>
</feature>
<dbReference type="Pfam" id="PF01179">
    <property type="entry name" value="Cu_amine_oxid"/>
    <property type="match status" value="1"/>
</dbReference>
<dbReference type="EC" id="1.4.3.-" evidence="1"/>
<proteinExistence type="inferred from homology"/>
<dbReference type="PANTHER" id="PTHR10638:SF4">
    <property type="entry name" value="RETINA-SPECIFIC COPPER AMINE OXIDASE"/>
    <property type="match status" value="1"/>
</dbReference>
<evidence type="ECO:0000313" key="3">
    <source>
        <dbReference type="EMBL" id="KAH0626997.1"/>
    </source>
</evidence>
<dbReference type="EMBL" id="JAIPUX010000521">
    <property type="protein sequence ID" value="KAH0626997.1"/>
    <property type="molecule type" value="Genomic_DNA"/>
</dbReference>
<reference evidence="3 4" key="1">
    <citation type="journal article" date="2022" name="Gigascience">
        <title>A chromosome-level genome assembly and annotation of the desert horned lizard, Phrynosoma platyrhinos, provides insight into chromosomal rearrangements among reptiles.</title>
        <authorList>
            <person name="Koochekian N."/>
            <person name="Ascanio A."/>
            <person name="Farleigh K."/>
            <person name="Card D.C."/>
            <person name="Schield D.R."/>
            <person name="Castoe T.A."/>
            <person name="Jezkova T."/>
        </authorList>
    </citation>
    <scope>NUCLEOTIDE SEQUENCE [LARGE SCALE GENOMIC DNA]</scope>
    <source>
        <strain evidence="3">NK-2021</strain>
    </source>
</reference>
<dbReference type="Gene3D" id="2.70.98.20">
    <property type="entry name" value="Copper amine oxidase, catalytic domain"/>
    <property type="match status" value="1"/>
</dbReference>
<gene>
    <name evidence="3" type="ORF">JD844_002345</name>
</gene>
<dbReference type="InterPro" id="IPR015798">
    <property type="entry name" value="Cu_amine_oxidase_C"/>
</dbReference>
<dbReference type="PANTHER" id="PTHR10638">
    <property type="entry name" value="COPPER AMINE OXIDASE"/>
    <property type="match status" value="1"/>
</dbReference>
<keyword evidence="1" id="KW-0479">Metal-binding</keyword>
<dbReference type="InterPro" id="IPR036460">
    <property type="entry name" value="Cu_amine_oxidase_C_sf"/>
</dbReference>
<sequence>MSGNDLVAWITTGFLHIPHAEDVPNTVTLGNAVGFLLRPYNYFDEDPSIHSPDGVFFTSEQDFTSCDVNRLACLPKTAACVPKLQPFTYAGFQNLTRL</sequence>
<dbReference type="InterPro" id="IPR049947">
    <property type="entry name" value="Cu_Am_Ox_Cu-bd"/>
</dbReference>
<comment type="caution">
    <text evidence="3">The sequence shown here is derived from an EMBL/GenBank/DDBJ whole genome shotgun (WGS) entry which is preliminary data.</text>
</comment>
<keyword evidence="1" id="KW-0186">Copper</keyword>
<comment type="cofactor">
    <cofactor evidence="1">
        <name>Cu cation</name>
        <dbReference type="ChEBI" id="CHEBI:23378"/>
    </cofactor>
    <text evidence="1">Contains 1 topaquinone per subunit.</text>
</comment>
<evidence type="ECO:0000259" key="2">
    <source>
        <dbReference type="Pfam" id="PF01179"/>
    </source>
</evidence>
<keyword evidence="1" id="KW-0801">TPQ</keyword>
<dbReference type="PROSITE" id="PS01165">
    <property type="entry name" value="COPPER_AMINE_OXID_2"/>
    <property type="match status" value="1"/>
</dbReference>
<dbReference type="InterPro" id="IPR000269">
    <property type="entry name" value="Cu_amine_oxidase"/>
</dbReference>
<comment type="PTM">
    <text evidence="1">Topaquinone (TPQ) is generated by copper-dependent autoxidation of a specific tyrosyl residue.</text>
</comment>
<protein>
    <recommendedName>
        <fullName evidence="1">Amine oxidase</fullName>
        <ecNumber evidence="1">1.4.3.-</ecNumber>
    </recommendedName>
</protein>
<evidence type="ECO:0000313" key="4">
    <source>
        <dbReference type="Proteomes" id="UP000826234"/>
    </source>
</evidence>